<dbReference type="SMART" id="SM00034">
    <property type="entry name" value="CLECT"/>
    <property type="match status" value="1"/>
</dbReference>
<feature type="signal peptide" evidence="2">
    <location>
        <begin position="1"/>
        <end position="18"/>
    </location>
</feature>
<dbReference type="Gene3D" id="3.10.100.10">
    <property type="entry name" value="Mannose-Binding Protein A, subunit A"/>
    <property type="match status" value="1"/>
</dbReference>
<organism evidence="4 5">
    <name type="scientific">Kryptolebias marmoratus</name>
    <name type="common">Mangrove killifish</name>
    <name type="synonym">Rivulus marmoratus</name>
    <dbReference type="NCBI Taxonomy" id="37003"/>
    <lineage>
        <taxon>Eukaryota</taxon>
        <taxon>Metazoa</taxon>
        <taxon>Chordata</taxon>
        <taxon>Craniata</taxon>
        <taxon>Vertebrata</taxon>
        <taxon>Euteleostomi</taxon>
        <taxon>Actinopterygii</taxon>
        <taxon>Neopterygii</taxon>
        <taxon>Teleostei</taxon>
        <taxon>Neoteleostei</taxon>
        <taxon>Acanthomorphata</taxon>
        <taxon>Ovalentaria</taxon>
        <taxon>Atherinomorphae</taxon>
        <taxon>Cyprinodontiformes</taxon>
        <taxon>Rivulidae</taxon>
        <taxon>Kryptolebias</taxon>
    </lineage>
</organism>
<dbReference type="InterPro" id="IPR018378">
    <property type="entry name" value="C-type_lectin_CS"/>
</dbReference>
<dbReference type="GeneTree" id="ENSGT01150000286973"/>
<feature type="domain" description="C-type lectin" evidence="3">
    <location>
        <begin position="37"/>
        <end position="154"/>
    </location>
</feature>
<dbReference type="SUPFAM" id="SSF56436">
    <property type="entry name" value="C-type lectin-like"/>
    <property type="match status" value="1"/>
</dbReference>
<dbReference type="PRINTS" id="PR01504">
    <property type="entry name" value="PNCREATITSAP"/>
</dbReference>
<reference evidence="4" key="1">
    <citation type="submission" date="2025-08" db="UniProtKB">
        <authorList>
            <consortium name="Ensembl"/>
        </authorList>
    </citation>
    <scope>IDENTIFICATION</scope>
</reference>
<dbReference type="PANTHER" id="PTHR22803">
    <property type="entry name" value="MANNOSE, PHOSPHOLIPASE, LECTIN RECEPTOR RELATED"/>
    <property type="match status" value="1"/>
</dbReference>
<proteinExistence type="predicted"/>
<dbReference type="CDD" id="cd00037">
    <property type="entry name" value="CLECT"/>
    <property type="match status" value="1"/>
</dbReference>
<name>A0A3Q3ANU6_KRYMA</name>
<dbReference type="Pfam" id="PF00059">
    <property type="entry name" value="Lectin_C"/>
    <property type="match status" value="1"/>
</dbReference>
<dbReference type="InterPro" id="IPR016186">
    <property type="entry name" value="C-type_lectin-like/link_sf"/>
</dbReference>
<dbReference type="Proteomes" id="UP000264800">
    <property type="component" value="Unplaced"/>
</dbReference>
<accession>A0A3Q3ANU6</accession>
<dbReference type="AlphaFoldDB" id="A0A3Q3ANU6"/>
<keyword evidence="1" id="KW-1015">Disulfide bond</keyword>
<dbReference type="PROSITE" id="PS50041">
    <property type="entry name" value="C_TYPE_LECTIN_2"/>
    <property type="match status" value="1"/>
</dbReference>
<dbReference type="InterPro" id="IPR050111">
    <property type="entry name" value="C-type_lectin/snaclec_domain"/>
</dbReference>
<keyword evidence="2" id="KW-0732">Signal</keyword>
<evidence type="ECO:0000259" key="3">
    <source>
        <dbReference type="PROSITE" id="PS50041"/>
    </source>
</evidence>
<protein>
    <recommendedName>
        <fullName evidence="3">C-type lectin domain-containing protein</fullName>
    </recommendedName>
</protein>
<dbReference type="PROSITE" id="PS00615">
    <property type="entry name" value="C_TYPE_LECTIN_1"/>
    <property type="match status" value="1"/>
</dbReference>
<evidence type="ECO:0000313" key="5">
    <source>
        <dbReference type="Proteomes" id="UP000264800"/>
    </source>
</evidence>
<reference evidence="4" key="2">
    <citation type="submission" date="2025-09" db="UniProtKB">
        <authorList>
            <consortium name="Ensembl"/>
        </authorList>
    </citation>
    <scope>IDENTIFICATION</scope>
</reference>
<dbReference type="InterPro" id="IPR001304">
    <property type="entry name" value="C-type_lectin-like"/>
</dbReference>
<evidence type="ECO:0000313" key="4">
    <source>
        <dbReference type="Ensembl" id="ENSKMAP00000018010.1"/>
    </source>
</evidence>
<evidence type="ECO:0000256" key="2">
    <source>
        <dbReference type="SAM" id="SignalP"/>
    </source>
</evidence>
<feature type="chain" id="PRO_5018775893" description="C-type lectin domain-containing protein" evidence="2">
    <location>
        <begin position="19"/>
        <end position="185"/>
    </location>
</feature>
<sequence>LSKFTLLFFYAAAAPALSVTVVSLASDGHCDQGYLLYGNFCYHFEIEDVKNWRDAEARCVSEQGHLVSFQRQEELSFLTGVIQQTPTGISLWMGGHDSVTEGGWEWTDGSPFRYIHWNTGQLENISADCECFVSFQTGRWNDVSCTELNTYICKTRKAHYPLPSVKPTHYGCSQVGGSLKGALPF</sequence>
<evidence type="ECO:0000256" key="1">
    <source>
        <dbReference type="ARBA" id="ARBA00023157"/>
    </source>
</evidence>
<dbReference type="Ensembl" id="ENSKMAT00000018263.1">
    <property type="protein sequence ID" value="ENSKMAP00000018010.1"/>
    <property type="gene ID" value="ENSKMAG00000013388.1"/>
</dbReference>
<keyword evidence="5" id="KW-1185">Reference proteome</keyword>
<dbReference type="InterPro" id="IPR016187">
    <property type="entry name" value="CTDL_fold"/>
</dbReference>